<dbReference type="GO" id="GO:0032259">
    <property type="term" value="P:methylation"/>
    <property type="evidence" value="ECO:0007669"/>
    <property type="project" value="UniProtKB-KW"/>
</dbReference>
<dbReference type="Gene3D" id="3.40.50.150">
    <property type="entry name" value="Vaccinia Virus protein VP39"/>
    <property type="match status" value="1"/>
</dbReference>
<feature type="domain" description="Methyltransferase type 11" evidence="1">
    <location>
        <begin position="37"/>
        <end position="115"/>
    </location>
</feature>
<sequence length="243" mass="26847">MTAAYDVIGLDYANLRRPDPRIGAMIDEALGDAERVLNVGAGSGSYEPAGRLVTAVEPSVAMIRQRAASAAPAVEAYAEALPFEDRSFDAAMAVNTVHHWSDKARGMAEMRRVTRGRIVVLTSDPSFRDPWLLDYFPRLATLDDAQMPSMSDYARWLGPVDVLPVPVPHDCIDGFLYSYWRRPHAYLDPAVRRAMSSFHALGDVSAGLERLAADLDSGAWADRYHALLDLPDRDVGYRLVVTR</sequence>
<accession>A0A2G1QP93</accession>
<dbReference type="OrthoDB" id="9787738at2"/>
<comment type="caution">
    <text evidence="2">The sequence shown here is derived from an EMBL/GenBank/DDBJ whole genome shotgun (WGS) entry which is preliminary data.</text>
</comment>
<dbReference type="AlphaFoldDB" id="A0A2G1QP93"/>
<dbReference type="InterPro" id="IPR029063">
    <property type="entry name" value="SAM-dependent_MTases_sf"/>
</dbReference>
<reference evidence="2 3" key="1">
    <citation type="submission" date="2017-10" db="EMBL/GenBank/DDBJ databases">
        <title>Sedimentibacterium mangrovi gen. nov., sp. nov., a novel member of family Phyllobacteriacea isolated from mangrove sediment.</title>
        <authorList>
            <person name="Liao H."/>
            <person name="Tian Y."/>
        </authorList>
    </citation>
    <scope>NUCLEOTIDE SEQUENCE [LARGE SCALE GENOMIC DNA]</scope>
    <source>
        <strain evidence="2 3">X9-2-2</strain>
    </source>
</reference>
<keyword evidence="3" id="KW-1185">Reference proteome</keyword>
<dbReference type="EMBL" id="PDVP01000004">
    <property type="protein sequence ID" value="PHP67291.1"/>
    <property type="molecule type" value="Genomic_DNA"/>
</dbReference>
<dbReference type="PANTHER" id="PTHR43591">
    <property type="entry name" value="METHYLTRANSFERASE"/>
    <property type="match status" value="1"/>
</dbReference>
<evidence type="ECO:0000259" key="1">
    <source>
        <dbReference type="Pfam" id="PF08241"/>
    </source>
</evidence>
<dbReference type="InterPro" id="IPR013216">
    <property type="entry name" value="Methyltransf_11"/>
</dbReference>
<protein>
    <submittedName>
        <fullName evidence="2">SAM-dependent methyltransferase</fullName>
    </submittedName>
</protein>
<proteinExistence type="predicted"/>
<evidence type="ECO:0000313" key="3">
    <source>
        <dbReference type="Proteomes" id="UP000221168"/>
    </source>
</evidence>
<dbReference type="Proteomes" id="UP000221168">
    <property type="component" value="Unassembled WGS sequence"/>
</dbReference>
<gene>
    <name evidence="2" type="ORF">CSC94_09625</name>
</gene>
<dbReference type="GO" id="GO:0008757">
    <property type="term" value="F:S-adenosylmethionine-dependent methyltransferase activity"/>
    <property type="evidence" value="ECO:0007669"/>
    <property type="project" value="InterPro"/>
</dbReference>
<dbReference type="Pfam" id="PF08241">
    <property type="entry name" value="Methyltransf_11"/>
    <property type="match status" value="1"/>
</dbReference>
<keyword evidence="2" id="KW-0808">Transferase</keyword>
<name>A0A2G1QP93_9HYPH</name>
<evidence type="ECO:0000313" key="2">
    <source>
        <dbReference type="EMBL" id="PHP67291.1"/>
    </source>
</evidence>
<dbReference type="RefSeq" id="WP_099306118.1">
    <property type="nucleotide sequence ID" value="NZ_PDVP01000004.1"/>
</dbReference>
<organism evidence="2 3">
    <name type="scientific">Zhengella mangrovi</name>
    <dbReference type="NCBI Taxonomy" id="1982044"/>
    <lineage>
        <taxon>Bacteria</taxon>
        <taxon>Pseudomonadati</taxon>
        <taxon>Pseudomonadota</taxon>
        <taxon>Alphaproteobacteria</taxon>
        <taxon>Hyphomicrobiales</taxon>
        <taxon>Notoacmeibacteraceae</taxon>
        <taxon>Zhengella</taxon>
    </lineage>
</organism>
<keyword evidence="2" id="KW-0489">Methyltransferase</keyword>
<dbReference type="PANTHER" id="PTHR43591:SF24">
    <property type="entry name" value="2-METHOXY-6-POLYPRENYL-1,4-BENZOQUINOL METHYLASE, MITOCHONDRIAL"/>
    <property type="match status" value="1"/>
</dbReference>
<dbReference type="SUPFAM" id="SSF53335">
    <property type="entry name" value="S-adenosyl-L-methionine-dependent methyltransferases"/>
    <property type="match status" value="1"/>
</dbReference>